<dbReference type="Pfam" id="PF13585">
    <property type="entry name" value="CHU_C"/>
    <property type="match status" value="1"/>
</dbReference>
<organism evidence="1 2">
    <name type="scientific">Spirosoma pollinicola</name>
    <dbReference type="NCBI Taxonomy" id="2057025"/>
    <lineage>
        <taxon>Bacteria</taxon>
        <taxon>Pseudomonadati</taxon>
        <taxon>Bacteroidota</taxon>
        <taxon>Cytophagia</taxon>
        <taxon>Cytophagales</taxon>
        <taxon>Cytophagaceae</taxon>
        <taxon>Spirosoma</taxon>
    </lineage>
</organism>
<evidence type="ECO:0000313" key="2">
    <source>
        <dbReference type="Proteomes" id="UP000232883"/>
    </source>
</evidence>
<gene>
    <name evidence="1" type="ORF">CWM47_34750</name>
</gene>
<dbReference type="InterPro" id="IPR026341">
    <property type="entry name" value="T9SS_type_B"/>
</dbReference>
<reference evidence="1 2" key="1">
    <citation type="submission" date="2017-11" db="EMBL/GenBank/DDBJ databases">
        <title>Taxonomic description and genome sequences of Spirosoma HA7 sp. nov., isolated from pollen microhabitat of Corylus avellana.</title>
        <authorList>
            <person name="Ambika Manirajan B."/>
            <person name="Suarez C."/>
            <person name="Ratering S."/>
            <person name="Geissler-Plaum R."/>
            <person name="Cardinale M."/>
            <person name="Sylvia S."/>
        </authorList>
    </citation>
    <scope>NUCLEOTIDE SEQUENCE [LARGE SCALE GENOMIC DNA]</scope>
    <source>
        <strain evidence="1 2">HA7</strain>
    </source>
</reference>
<dbReference type="EMBL" id="CP025096">
    <property type="protein sequence ID" value="AUD06559.1"/>
    <property type="molecule type" value="Genomic_DNA"/>
</dbReference>
<protein>
    <recommendedName>
        <fullName evidence="3">Gliding motility-associated C-terminal domain-containing protein</fullName>
    </recommendedName>
</protein>
<name>A0A2K8Z9P0_9BACT</name>
<evidence type="ECO:0008006" key="3">
    <source>
        <dbReference type="Google" id="ProtNLM"/>
    </source>
</evidence>
<dbReference type="AlphaFoldDB" id="A0A2K8Z9P0"/>
<dbReference type="KEGG" id="spir:CWM47_34750"/>
<dbReference type="OrthoDB" id="7794186at2"/>
<proteinExistence type="predicted"/>
<keyword evidence="2" id="KW-1185">Reference proteome</keyword>
<accession>A0A2K8Z9P0</accession>
<dbReference type="RefSeq" id="WP_100993099.1">
    <property type="nucleotide sequence ID" value="NZ_CP025096.1"/>
</dbReference>
<evidence type="ECO:0000313" key="1">
    <source>
        <dbReference type="EMBL" id="AUD06559.1"/>
    </source>
</evidence>
<dbReference type="Proteomes" id="UP000232883">
    <property type="component" value="Chromosome"/>
</dbReference>
<sequence>MVTGRNPVCDKTNGALTIVARSNSEPLAYSIDGIHFRSTPDFEELQAGDYLVQVRDVNNCLVTSKVTLVQLSSPVIQNVEVLATTCGQANGSLTITALGTTNPLLYSIDSLTFQENPAFTNLKASTYRIYIKDGNGCTVDRNAQVLASSAPRIDQLLSESAACGANTGRLTVVADGQGTLTYSLNGGVFQEQPLFYDLSKGEYEVEVRDGQQCLQRQAVTISEECESEVYVPDAFSPNYDGVNDTWEIKSRVLEDIIINIYNKWGEKIFYSKQGQRQYWDGTYKGDLVSPGVYTYQMEWHAQNGIRNIKKGILVLIR</sequence>
<dbReference type="NCBIfam" id="TIGR04131">
    <property type="entry name" value="Bac_Flav_CTERM"/>
    <property type="match status" value="1"/>
</dbReference>